<reference evidence="2 3" key="1">
    <citation type="submission" date="2024-08" db="EMBL/GenBank/DDBJ databases">
        <title>Gnathostoma spinigerum genome.</title>
        <authorList>
            <person name="Gonzalez-Bertolin B."/>
            <person name="Monzon S."/>
            <person name="Zaballos A."/>
            <person name="Jimenez P."/>
            <person name="Dekumyoy P."/>
            <person name="Varona S."/>
            <person name="Cuesta I."/>
            <person name="Sumanam S."/>
            <person name="Adisakwattana P."/>
            <person name="Gasser R.B."/>
            <person name="Hernandez-Gonzalez A."/>
            <person name="Young N.D."/>
            <person name="Perteguer M.J."/>
        </authorList>
    </citation>
    <scope>NUCLEOTIDE SEQUENCE [LARGE SCALE GENOMIC DNA]</scope>
    <source>
        <strain evidence="2">AL3</strain>
        <tissue evidence="2">Liver</tissue>
    </source>
</reference>
<comment type="caution">
    <text evidence="2">The sequence shown here is derived from an EMBL/GenBank/DDBJ whole genome shotgun (WGS) entry which is preliminary data.</text>
</comment>
<dbReference type="EMBL" id="JBGFUD010005531">
    <property type="protein sequence ID" value="MFH4980431.1"/>
    <property type="molecule type" value="Genomic_DNA"/>
</dbReference>
<evidence type="ECO:0000313" key="2">
    <source>
        <dbReference type="EMBL" id="MFH4980431.1"/>
    </source>
</evidence>
<evidence type="ECO:0000313" key="3">
    <source>
        <dbReference type="Proteomes" id="UP001608902"/>
    </source>
</evidence>
<accession>A0ABD6EMC8</accession>
<feature type="compositionally biased region" description="Basic and acidic residues" evidence="1">
    <location>
        <begin position="141"/>
        <end position="152"/>
    </location>
</feature>
<dbReference type="Proteomes" id="UP001608902">
    <property type="component" value="Unassembled WGS sequence"/>
</dbReference>
<sequence>MLKTSDKQCLYIITDYFECHETLSVPNSSLKDYLPWRDRQHGYLVRNYPNVTLDDMGFVSEELHGFCRGTEDVVDDRMRQQFVYIKDERLKSSHNELKFFQNIYTMQAIFLTVDNVAYERETINVEHSTSPKQVSVRRKPHENGGEKRTIGDDCSTKECRRQRWDCVNPTRNTRSVSFKL</sequence>
<evidence type="ECO:0000256" key="1">
    <source>
        <dbReference type="SAM" id="MobiDB-lite"/>
    </source>
</evidence>
<dbReference type="AlphaFoldDB" id="A0ABD6EMC8"/>
<organism evidence="2 3">
    <name type="scientific">Gnathostoma spinigerum</name>
    <dbReference type="NCBI Taxonomy" id="75299"/>
    <lineage>
        <taxon>Eukaryota</taxon>
        <taxon>Metazoa</taxon>
        <taxon>Ecdysozoa</taxon>
        <taxon>Nematoda</taxon>
        <taxon>Chromadorea</taxon>
        <taxon>Rhabditida</taxon>
        <taxon>Spirurina</taxon>
        <taxon>Gnathostomatomorpha</taxon>
        <taxon>Gnathostomatoidea</taxon>
        <taxon>Gnathostomatidae</taxon>
        <taxon>Gnathostoma</taxon>
    </lineage>
</organism>
<keyword evidence="3" id="KW-1185">Reference proteome</keyword>
<proteinExistence type="predicted"/>
<name>A0ABD6EMC8_9BILA</name>
<gene>
    <name evidence="2" type="ORF">AB6A40_007140</name>
</gene>
<protein>
    <submittedName>
        <fullName evidence="2">Uncharacterized protein</fullName>
    </submittedName>
</protein>
<feature type="region of interest" description="Disordered" evidence="1">
    <location>
        <begin position="127"/>
        <end position="152"/>
    </location>
</feature>